<evidence type="ECO:0008006" key="9">
    <source>
        <dbReference type="Google" id="ProtNLM"/>
    </source>
</evidence>
<protein>
    <recommendedName>
        <fullName evidence="9">Major facilitator superfamily (MFS) profile domain-containing protein</fullName>
    </recommendedName>
</protein>
<reference evidence="7 8" key="1">
    <citation type="submission" date="2015-11" db="EMBL/GenBank/DDBJ databases">
        <title>The genome of Debaryomyces fabryi.</title>
        <authorList>
            <person name="Tafer H."/>
            <person name="Lopandic K."/>
        </authorList>
    </citation>
    <scope>NUCLEOTIDE SEQUENCE [LARGE SCALE GENOMIC DNA]</scope>
    <source>
        <strain evidence="7 8">CBS 789</strain>
    </source>
</reference>
<feature type="transmembrane region" description="Helical" evidence="6">
    <location>
        <begin position="115"/>
        <end position="136"/>
    </location>
</feature>
<dbReference type="RefSeq" id="XP_015464981.1">
    <property type="nucleotide sequence ID" value="XM_015614195.1"/>
</dbReference>
<dbReference type="PANTHER" id="PTHR43791:SF97">
    <property type="entry name" value="ALLANTOATE TRANSPORTER, PUTATIVE (AFU_ORTHOLOGUE AFUA_1G14700)-RELATED"/>
    <property type="match status" value="1"/>
</dbReference>
<dbReference type="OrthoDB" id="3639251at2759"/>
<keyword evidence="3 6" id="KW-0812">Transmembrane</keyword>
<evidence type="ECO:0000256" key="5">
    <source>
        <dbReference type="ARBA" id="ARBA00023136"/>
    </source>
</evidence>
<name>A0A0V1PSA0_9ASCO</name>
<evidence type="ECO:0000256" key="3">
    <source>
        <dbReference type="ARBA" id="ARBA00022692"/>
    </source>
</evidence>
<keyword evidence="5 6" id="KW-0472">Membrane</keyword>
<comment type="subcellular location">
    <subcellularLocation>
        <location evidence="1">Membrane</location>
        <topology evidence="1">Multi-pass membrane protein</topology>
    </subcellularLocation>
</comment>
<dbReference type="PANTHER" id="PTHR43791">
    <property type="entry name" value="PERMEASE-RELATED"/>
    <property type="match status" value="1"/>
</dbReference>
<dbReference type="EMBL" id="LMYN01000198">
    <property type="protein sequence ID" value="KRZ98878.1"/>
    <property type="molecule type" value="Genomic_DNA"/>
</dbReference>
<dbReference type="AlphaFoldDB" id="A0A0V1PSA0"/>
<organism evidence="7 8">
    <name type="scientific">Debaryomyces fabryi</name>
    <dbReference type="NCBI Taxonomy" id="58627"/>
    <lineage>
        <taxon>Eukaryota</taxon>
        <taxon>Fungi</taxon>
        <taxon>Dikarya</taxon>
        <taxon>Ascomycota</taxon>
        <taxon>Saccharomycotina</taxon>
        <taxon>Pichiomycetes</taxon>
        <taxon>Debaryomycetaceae</taxon>
        <taxon>Debaryomyces</taxon>
    </lineage>
</organism>
<comment type="caution">
    <text evidence="7">The sequence shown here is derived from an EMBL/GenBank/DDBJ whole genome shotgun (WGS) entry which is preliminary data.</text>
</comment>
<evidence type="ECO:0000256" key="4">
    <source>
        <dbReference type="ARBA" id="ARBA00022989"/>
    </source>
</evidence>
<keyword evidence="4 6" id="KW-1133">Transmembrane helix</keyword>
<gene>
    <name evidence="7" type="ORF">AC631_05366</name>
</gene>
<evidence type="ECO:0000256" key="2">
    <source>
        <dbReference type="ARBA" id="ARBA00022448"/>
    </source>
</evidence>
<evidence type="ECO:0000256" key="6">
    <source>
        <dbReference type="SAM" id="Phobius"/>
    </source>
</evidence>
<feature type="transmembrane region" description="Helical" evidence="6">
    <location>
        <begin position="77"/>
        <end position="95"/>
    </location>
</feature>
<dbReference type="Proteomes" id="UP000054251">
    <property type="component" value="Unassembled WGS sequence"/>
</dbReference>
<evidence type="ECO:0000256" key="1">
    <source>
        <dbReference type="ARBA" id="ARBA00004141"/>
    </source>
</evidence>
<dbReference type="GO" id="GO:0022857">
    <property type="term" value="F:transmembrane transporter activity"/>
    <property type="evidence" value="ECO:0007669"/>
    <property type="project" value="TreeGrafter"/>
</dbReference>
<dbReference type="Gene3D" id="1.20.1250.20">
    <property type="entry name" value="MFS general substrate transporter like domains"/>
    <property type="match status" value="1"/>
</dbReference>
<dbReference type="GeneID" id="26842375"/>
<proteinExistence type="predicted"/>
<feature type="non-terminal residue" evidence="7">
    <location>
        <position position="150"/>
    </location>
</feature>
<accession>A0A0V1PSA0</accession>
<dbReference type="GO" id="GO:0016020">
    <property type="term" value="C:membrane"/>
    <property type="evidence" value="ECO:0007669"/>
    <property type="project" value="UniProtKB-SubCell"/>
</dbReference>
<dbReference type="SUPFAM" id="SSF103473">
    <property type="entry name" value="MFS general substrate transporter"/>
    <property type="match status" value="1"/>
</dbReference>
<evidence type="ECO:0000313" key="8">
    <source>
        <dbReference type="Proteomes" id="UP000054251"/>
    </source>
</evidence>
<sequence>MLLNGENVSSARNLAKYESNENSEKSSHPIISVKSAVREDVESTAIGLDLYEQAQELSEEEIESEYSKIRRKIDKRLLPILCITYTLQFLDKLSLNYASAYSLKEDLGLTGQRYSWVAAIFNFGYLFWALPSNYIIQRAPVAKYTGVMLF</sequence>
<keyword evidence="2" id="KW-0813">Transport</keyword>
<evidence type="ECO:0000313" key="7">
    <source>
        <dbReference type="EMBL" id="KRZ98878.1"/>
    </source>
</evidence>
<keyword evidence="8" id="KW-1185">Reference proteome</keyword>
<dbReference type="InterPro" id="IPR036259">
    <property type="entry name" value="MFS_trans_sf"/>
</dbReference>